<evidence type="ECO:0000256" key="1">
    <source>
        <dbReference type="SAM" id="MobiDB-lite"/>
    </source>
</evidence>
<keyword evidence="4" id="KW-1185">Reference proteome</keyword>
<feature type="region of interest" description="Disordered" evidence="1">
    <location>
        <begin position="1"/>
        <end position="33"/>
    </location>
</feature>
<organism evidence="3 4">
    <name type="scientific">Tribonema minus</name>
    <dbReference type="NCBI Taxonomy" id="303371"/>
    <lineage>
        <taxon>Eukaryota</taxon>
        <taxon>Sar</taxon>
        <taxon>Stramenopiles</taxon>
        <taxon>Ochrophyta</taxon>
        <taxon>PX clade</taxon>
        <taxon>Xanthophyceae</taxon>
        <taxon>Tribonematales</taxon>
        <taxon>Tribonemataceae</taxon>
        <taxon>Tribonema</taxon>
    </lineage>
</organism>
<feature type="region of interest" description="Disordered" evidence="1">
    <location>
        <begin position="74"/>
        <end position="121"/>
    </location>
</feature>
<accession>A0A836C8D4</accession>
<feature type="compositionally biased region" description="Gly residues" evidence="1">
    <location>
        <begin position="99"/>
        <end position="113"/>
    </location>
</feature>
<keyword evidence="2" id="KW-0812">Transmembrane</keyword>
<dbReference type="AlphaFoldDB" id="A0A836C8D4"/>
<feature type="region of interest" description="Disordered" evidence="1">
    <location>
        <begin position="250"/>
        <end position="287"/>
    </location>
</feature>
<name>A0A836C8D4_9STRA</name>
<feature type="compositionally biased region" description="Gly residues" evidence="1">
    <location>
        <begin position="253"/>
        <end position="265"/>
    </location>
</feature>
<dbReference type="Proteomes" id="UP000664859">
    <property type="component" value="Unassembled WGS sequence"/>
</dbReference>
<evidence type="ECO:0000256" key="2">
    <source>
        <dbReference type="SAM" id="Phobius"/>
    </source>
</evidence>
<feature type="compositionally biased region" description="Basic residues" evidence="1">
    <location>
        <begin position="7"/>
        <end position="21"/>
    </location>
</feature>
<protein>
    <submittedName>
        <fullName evidence="3">Uncharacterized protein</fullName>
    </submittedName>
</protein>
<evidence type="ECO:0000313" key="4">
    <source>
        <dbReference type="Proteomes" id="UP000664859"/>
    </source>
</evidence>
<comment type="caution">
    <text evidence="3">The sequence shown here is derived from an EMBL/GenBank/DDBJ whole genome shotgun (WGS) entry which is preliminary data.</text>
</comment>
<feature type="transmembrane region" description="Helical" evidence="2">
    <location>
        <begin position="49"/>
        <end position="68"/>
    </location>
</feature>
<keyword evidence="2" id="KW-0472">Membrane</keyword>
<reference evidence="3" key="1">
    <citation type="submission" date="2021-02" db="EMBL/GenBank/DDBJ databases">
        <title>First Annotated Genome of the Yellow-green Alga Tribonema minus.</title>
        <authorList>
            <person name="Mahan K.M."/>
        </authorList>
    </citation>
    <scope>NUCLEOTIDE SEQUENCE</scope>
    <source>
        <strain evidence="3">UTEX B ZZ1240</strain>
    </source>
</reference>
<keyword evidence="2" id="KW-1133">Transmembrane helix</keyword>
<sequence>MCIMRRDKARGRWRQPRHHSRKSDPSAPQAPAATAKDDMFMYAPDAPRGAVVGVAALVLSVMAAFSFANHSGAGAKDGSYGGAAPSTREPSPARDDVEAGGGSGGSSGGGSGSGAPQRKRVSWHERVSVRYVEALDAAQIAAPELLLDGIVAEIARVTGDDGVLAAASHLAAAKREMGARIGRFSVGHGHSVDGHEKVWDIIALDQRLACLQEDLDERVSKGLPAQRGSSDAFRRCARLKAHYRATRTRMGADAGGGGADGGGGDADANLNVEDDEDEDREYAHSFA</sequence>
<dbReference type="EMBL" id="JAFCMP010000552">
    <property type="protein sequence ID" value="KAG5175256.1"/>
    <property type="molecule type" value="Genomic_DNA"/>
</dbReference>
<gene>
    <name evidence="3" type="ORF">JKP88DRAFT_351602</name>
</gene>
<proteinExistence type="predicted"/>
<evidence type="ECO:0000313" key="3">
    <source>
        <dbReference type="EMBL" id="KAG5175256.1"/>
    </source>
</evidence>